<evidence type="ECO:0000313" key="1">
    <source>
        <dbReference type="EMBL" id="KKL47117.1"/>
    </source>
</evidence>
<gene>
    <name evidence="1" type="ORF">LCGC14_2338730</name>
</gene>
<proteinExistence type="predicted"/>
<comment type="caution">
    <text evidence="1">The sequence shown here is derived from an EMBL/GenBank/DDBJ whole genome shotgun (WGS) entry which is preliminary data.</text>
</comment>
<sequence length="87" mass="9568">DKAFRPIQPLQVSPVNTETTSTVTFADTRLANGFLYYARFLVESGGLFSGETEYLGFTPFGIIGNVRITETGDTRITESGDIRIIES</sequence>
<accession>A0A0F9F7N0</accession>
<feature type="non-terminal residue" evidence="1">
    <location>
        <position position="1"/>
    </location>
</feature>
<reference evidence="1" key="1">
    <citation type="journal article" date="2015" name="Nature">
        <title>Complex archaea that bridge the gap between prokaryotes and eukaryotes.</title>
        <authorList>
            <person name="Spang A."/>
            <person name="Saw J.H."/>
            <person name="Jorgensen S.L."/>
            <person name="Zaremba-Niedzwiedzka K."/>
            <person name="Martijn J."/>
            <person name="Lind A.E."/>
            <person name="van Eijk R."/>
            <person name="Schleper C."/>
            <person name="Guy L."/>
            <person name="Ettema T.J."/>
        </authorList>
    </citation>
    <scope>NUCLEOTIDE SEQUENCE</scope>
</reference>
<name>A0A0F9F7N0_9ZZZZ</name>
<organism evidence="1">
    <name type="scientific">marine sediment metagenome</name>
    <dbReference type="NCBI Taxonomy" id="412755"/>
    <lineage>
        <taxon>unclassified sequences</taxon>
        <taxon>metagenomes</taxon>
        <taxon>ecological metagenomes</taxon>
    </lineage>
</organism>
<dbReference type="EMBL" id="LAZR01033785">
    <property type="protein sequence ID" value="KKL47117.1"/>
    <property type="molecule type" value="Genomic_DNA"/>
</dbReference>
<dbReference type="AlphaFoldDB" id="A0A0F9F7N0"/>
<protein>
    <submittedName>
        <fullName evidence="1">Uncharacterized protein</fullName>
    </submittedName>
</protein>